<dbReference type="Proteomes" id="UP000266376">
    <property type="component" value="Unassembled WGS sequence"/>
</dbReference>
<evidence type="ECO:0000256" key="2">
    <source>
        <dbReference type="SAM" id="Phobius"/>
    </source>
</evidence>
<feature type="transmembrane region" description="Helical" evidence="2">
    <location>
        <begin position="62"/>
        <end position="82"/>
    </location>
</feature>
<evidence type="ECO:0000256" key="1">
    <source>
        <dbReference type="SAM" id="MobiDB-lite"/>
    </source>
</evidence>
<sequence>MNEETVLETSKNSNEDISSSETSNLDNSQEVHTSEPVQVQDYTELLEQVQQINQKLDNITNLSIVCMVGVGMIVGIIACNIFSKYFKS</sequence>
<evidence type="ECO:0000313" key="4">
    <source>
        <dbReference type="Proteomes" id="UP000266376"/>
    </source>
</evidence>
<reference evidence="3 4" key="1">
    <citation type="submission" date="2018-08" db="EMBL/GenBank/DDBJ databases">
        <title>A genome reference for cultivated species of the human gut microbiota.</title>
        <authorList>
            <person name="Zou Y."/>
            <person name="Xue W."/>
            <person name="Luo G."/>
        </authorList>
    </citation>
    <scope>NUCLEOTIDE SEQUENCE [LARGE SCALE GENOMIC DNA]</scope>
    <source>
        <strain evidence="3 4">AF12-11</strain>
    </source>
</reference>
<dbReference type="AlphaFoldDB" id="A0A395XHX6"/>
<proteinExistence type="predicted"/>
<keyword evidence="2" id="KW-1133">Transmembrane helix</keyword>
<evidence type="ECO:0000313" key="3">
    <source>
        <dbReference type="EMBL" id="RGW46651.1"/>
    </source>
</evidence>
<organism evidence="3 4">
    <name type="scientific">Dorea formicigenerans</name>
    <dbReference type="NCBI Taxonomy" id="39486"/>
    <lineage>
        <taxon>Bacteria</taxon>
        <taxon>Bacillati</taxon>
        <taxon>Bacillota</taxon>
        <taxon>Clostridia</taxon>
        <taxon>Lachnospirales</taxon>
        <taxon>Lachnospiraceae</taxon>
        <taxon>Dorea</taxon>
    </lineage>
</organism>
<keyword evidence="2" id="KW-0472">Membrane</keyword>
<feature type="region of interest" description="Disordered" evidence="1">
    <location>
        <begin position="1"/>
        <end position="37"/>
    </location>
</feature>
<dbReference type="EMBL" id="QSAJ01000076">
    <property type="protein sequence ID" value="RGW46651.1"/>
    <property type="molecule type" value="Genomic_DNA"/>
</dbReference>
<accession>A0A395XHX6</accession>
<gene>
    <name evidence="3" type="ORF">DWV67_15945</name>
</gene>
<comment type="caution">
    <text evidence="3">The sequence shown here is derived from an EMBL/GenBank/DDBJ whole genome shotgun (WGS) entry which is preliminary data.</text>
</comment>
<feature type="compositionally biased region" description="Polar residues" evidence="1">
    <location>
        <begin position="7"/>
        <end position="37"/>
    </location>
</feature>
<protein>
    <submittedName>
        <fullName evidence="3">Uncharacterized protein</fullName>
    </submittedName>
</protein>
<name>A0A395XHX6_9FIRM</name>
<keyword evidence="2" id="KW-0812">Transmembrane</keyword>